<sequence>MTHSGPLPRPYHPPCPPHPRRHPVIPSLFYLASTLDATTSTSSTPQLSRRQGPGGRRAGQLWVEVDVLVVLAFEWQLLQRAYRRRKVERFQHPLGLSSVVHPRRPVLPLSFSALNQPHESSFRGARRRDVANND</sequence>
<feature type="region of interest" description="Disordered" evidence="1">
    <location>
        <begin position="37"/>
        <end position="56"/>
    </location>
</feature>
<comment type="caution">
    <text evidence="2">The sequence shown here is derived from an EMBL/GenBank/DDBJ whole genome shotgun (WGS) entry which is preliminary data.</text>
</comment>
<evidence type="ECO:0000313" key="3">
    <source>
        <dbReference type="Proteomes" id="UP000321518"/>
    </source>
</evidence>
<proteinExistence type="predicted"/>
<evidence type="ECO:0000313" key="2">
    <source>
        <dbReference type="EMBL" id="GEM08664.1"/>
    </source>
</evidence>
<organism evidence="2 3">
    <name type="scientific">Rhodotorula toruloides</name>
    <name type="common">Yeast</name>
    <name type="synonym">Rhodosporidium toruloides</name>
    <dbReference type="NCBI Taxonomy" id="5286"/>
    <lineage>
        <taxon>Eukaryota</taxon>
        <taxon>Fungi</taxon>
        <taxon>Dikarya</taxon>
        <taxon>Basidiomycota</taxon>
        <taxon>Pucciniomycotina</taxon>
        <taxon>Microbotryomycetes</taxon>
        <taxon>Sporidiobolales</taxon>
        <taxon>Sporidiobolaceae</taxon>
        <taxon>Rhodotorula</taxon>
    </lineage>
</organism>
<reference evidence="2 3" key="1">
    <citation type="submission" date="2019-07" db="EMBL/GenBank/DDBJ databases">
        <title>Rhodotorula toruloides NBRC10032 genome sequencing.</title>
        <authorList>
            <person name="Shida Y."/>
            <person name="Takaku H."/>
            <person name="Ogasawara W."/>
            <person name="Mori K."/>
        </authorList>
    </citation>
    <scope>NUCLEOTIDE SEQUENCE [LARGE SCALE GENOMIC DNA]</scope>
    <source>
        <strain evidence="2 3">NBRC10032</strain>
    </source>
</reference>
<protein>
    <submittedName>
        <fullName evidence="2">Uncharacterized protein</fullName>
    </submittedName>
</protein>
<dbReference type="EMBL" id="BJWK01000006">
    <property type="protein sequence ID" value="GEM08664.1"/>
    <property type="molecule type" value="Genomic_DNA"/>
</dbReference>
<dbReference type="AlphaFoldDB" id="A0A511KGR2"/>
<gene>
    <name evidence="2" type="ORF">Rt10032_c06g2681</name>
</gene>
<name>A0A511KGR2_RHOTO</name>
<accession>A0A511KGR2</accession>
<dbReference type="Proteomes" id="UP000321518">
    <property type="component" value="Unassembled WGS sequence"/>
</dbReference>
<evidence type="ECO:0000256" key="1">
    <source>
        <dbReference type="SAM" id="MobiDB-lite"/>
    </source>
</evidence>